<accession>A0A2A5AQI4</accession>
<evidence type="ECO:0000256" key="1">
    <source>
        <dbReference type="ARBA" id="ARBA00022679"/>
    </source>
</evidence>
<sequence>MSSEEISKYFDATESREIREDLVFAINMALEPKIAIDCGCGAGADINYLVRNGFTVYGFDVEQESISRCQSRFEGIKNVILSKSSFSTFDYPQASLVVADASLFFCPSSEFRNVWENIYQCLHPNGVFCGSFLGQEDTMAASNNNPSVFWPEVTVFDEPEVRELFKNFEVLRFNIHKSTGKTSQGVTHNWHIFQVVAQKPNKLLKQRPGAKGAPPLDAASCAV</sequence>
<evidence type="ECO:0000259" key="2">
    <source>
        <dbReference type="Pfam" id="PF13649"/>
    </source>
</evidence>
<organism evidence="3 4">
    <name type="scientific">SAR86 cluster bacterium</name>
    <dbReference type="NCBI Taxonomy" id="2030880"/>
    <lineage>
        <taxon>Bacteria</taxon>
        <taxon>Pseudomonadati</taxon>
        <taxon>Pseudomonadota</taxon>
        <taxon>Gammaproteobacteria</taxon>
        <taxon>SAR86 cluster</taxon>
    </lineage>
</organism>
<dbReference type="InterPro" id="IPR041698">
    <property type="entry name" value="Methyltransf_25"/>
</dbReference>
<dbReference type="EMBL" id="NVVJ01000073">
    <property type="protein sequence ID" value="PCJ20998.1"/>
    <property type="molecule type" value="Genomic_DNA"/>
</dbReference>
<feature type="domain" description="Methyltransferase" evidence="2">
    <location>
        <begin position="36"/>
        <end position="126"/>
    </location>
</feature>
<gene>
    <name evidence="3" type="ORF">COA96_15385</name>
</gene>
<evidence type="ECO:0000313" key="3">
    <source>
        <dbReference type="EMBL" id="PCJ20998.1"/>
    </source>
</evidence>
<keyword evidence="1" id="KW-0808">Transferase</keyword>
<dbReference type="AlphaFoldDB" id="A0A2A5AQI4"/>
<dbReference type="SUPFAM" id="SSF53335">
    <property type="entry name" value="S-adenosyl-L-methionine-dependent methyltransferases"/>
    <property type="match status" value="1"/>
</dbReference>
<reference evidence="4" key="1">
    <citation type="submission" date="2017-08" db="EMBL/GenBank/DDBJ databases">
        <title>A dynamic microbial community with high functional redundancy inhabits the cold, oxic subseafloor aquifer.</title>
        <authorList>
            <person name="Tully B.J."/>
            <person name="Wheat C.G."/>
            <person name="Glazer B.T."/>
            <person name="Huber J.A."/>
        </authorList>
    </citation>
    <scope>NUCLEOTIDE SEQUENCE [LARGE SCALE GENOMIC DNA]</scope>
</reference>
<proteinExistence type="predicted"/>
<name>A0A2A5AQI4_9GAMM</name>
<dbReference type="GO" id="GO:0016740">
    <property type="term" value="F:transferase activity"/>
    <property type="evidence" value="ECO:0007669"/>
    <property type="project" value="UniProtKB-KW"/>
</dbReference>
<protein>
    <submittedName>
        <fullName evidence="3">Tellurite resistance protein</fullName>
    </submittedName>
</protein>
<dbReference type="Gene3D" id="3.40.50.150">
    <property type="entry name" value="Vaccinia Virus protein VP39"/>
    <property type="match status" value="1"/>
</dbReference>
<comment type="caution">
    <text evidence="3">The sequence shown here is derived from an EMBL/GenBank/DDBJ whole genome shotgun (WGS) entry which is preliminary data.</text>
</comment>
<dbReference type="Pfam" id="PF13649">
    <property type="entry name" value="Methyltransf_25"/>
    <property type="match status" value="1"/>
</dbReference>
<dbReference type="InterPro" id="IPR029063">
    <property type="entry name" value="SAM-dependent_MTases_sf"/>
</dbReference>
<dbReference type="CDD" id="cd02440">
    <property type="entry name" value="AdoMet_MTases"/>
    <property type="match status" value="1"/>
</dbReference>
<dbReference type="Proteomes" id="UP000218327">
    <property type="component" value="Unassembled WGS sequence"/>
</dbReference>
<dbReference type="PANTHER" id="PTHR43861">
    <property type="entry name" value="TRANS-ACONITATE 2-METHYLTRANSFERASE-RELATED"/>
    <property type="match status" value="1"/>
</dbReference>
<evidence type="ECO:0000313" key="4">
    <source>
        <dbReference type="Proteomes" id="UP000218327"/>
    </source>
</evidence>